<comment type="caution">
    <text evidence="7">The sequence shown here is derived from an EMBL/GenBank/DDBJ whole genome shotgun (WGS) entry which is preliminary data.</text>
</comment>
<dbReference type="InterPro" id="IPR005899">
    <property type="entry name" value="Na_pump_deCOase"/>
</dbReference>
<keyword evidence="5 6" id="KW-0472">Membrane</keyword>
<evidence type="ECO:0000313" key="7">
    <source>
        <dbReference type="EMBL" id="MBO8460224.1"/>
    </source>
</evidence>
<keyword evidence="3 6" id="KW-0812">Transmembrane</keyword>
<dbReference type="NCBIfam" id="TIGR01195">
    <property type="entry name" value="oadG_fam"/>
    <property type="match status" value="1"/>
</dbReference>
<feature type="transmembrane region" description="Helical" evidence="6">
    <location>
        <begin position="12"/>
        <end position="36"/>
    </location>
</feature>
<evidence type="ECO:0000256" key="6">
    <source>
        <dbReference type="SAM" id="Phobius"/>
    </source>
</evidence>
<evidence type="ECO:0000256" key="2">
    <source>
        <dbReference type="ARBA" id="ARBA00022475"/>
    </source>
</evidence>
<dbReference type="AlphaFoldDB" id="A0A9D9HV37"/>
<evidence type="ECO:0000256" key="5">
    <source>
        <dbReference type="ARBA" id="ARBA00023136"/>
    </source>
</evidence>
<comment type="subcellular location">
    <subcellularLocation>
        <location evidence="1">Cell membrane</location>
    </subcellularLocation>
</comment>
<dbReference type="GO" id="GO:0036376">
    <property type="term" value="P:sodium ion export across plasma membrane"/>
    <property type="evidence" value="ECO:0007669"/>
    <property type="project" value="InterPro"/>
</dbReference>
<keyword evidence="4 6" id="KW-1133">Transmembrane helix</keyword>
<reference evidence="7" key="1">
    <citation type="submission" date="2020-10" db="EMBL/GenBank/DDBJ databases">
        <authorList>
            <person name="Gilroy R."/>
        </authorList>
    </citation>
    <scope>NUCLEOTIDE SEQUENCE</scope>
    <source>
        <strain evidence="7">G3-3990</strain>
    </source>
</reference>
<dbReference type="Proteomes" id="UP000823641">
    <property type="component" value="Unassembled WGS sequence"/>
</dbReference>
<evidence type="ECO:0000256" key="3">
    <source>
        <dbReference type="ARBA" id="ARBA00022692"/>
    </source>
</evidence>
<proteinExistence type="predicted"/>
<evidence type="ECO:0000256" key="1">
    <source>
        <dbReference type="ARBA" id="ARBA00004236"/>
    </source>
</evidence>
<accession>A0A9D9HV37</accession>
<name>A0A9D9HV37_9BACT</name>
<dbReference type="GO" id="GO:0005886">
    <property type="term" value="C:plasma membrane"/>
    <property type="evidence" value="ECO:0007669"/>
    <property type="project" value="UniProtKB-SubCell"/>
</dbReference>
<reference evidence="7" key="2">
    <citation type="journal article" date="2021" name="PeerJ">
        <title>Extensive microbial diversity within the chicken gut microbiome revealed by metagenomics and culture.</title>
        <authorList>
            <person name="Gilroy R."/>
            <person name="Ravi A."/>
            <person name="Getino M."/>
            <person name="Pursley I."/>
            <person name="Horton D.L."/>
            <person name="Alikhan N.F."/>
            <person name="Baker D."/>
            <person name="Gharbi K."/>
            <person name="Hall N."/>
            <person name="Watson M."/>
            <person name="Adriaenssens E.M."/>
            <person name="Foster-Nyarko E."/>
            <person name="Jarju S."/>
            <person name="Secka A."/>
            <person name="Antonio M."/>
            <person name="Oren A."/>
            <person name="Chaudhuri R.R."/>
            <person name="La Ragione R."/>
            <person name="Hildebrand F."/>
            <person name="Pallen M.J."/>
        </authorList>
    </citation>
    <scope>NUCLEOTIDE SEQUENCE</scope>
    <source>
        <strain evidence="7">G3-3990</strain>
    </source>
</reference>
<evidence type="ECO:0000313" key="8">
    <source>
        <dbReference type="Proteomes" id="UP000823641"/>
    </source>
</evidence>
<dbReference type="GO" id="GO:0015081">
    <property type="term" value="F:sodium ion transmembrane transporter activity"/>
    <property type="evidence" value="ECO:0007669"/>
    <property type="project" value="InterPro"/>
</dbReference>
<evidence type="ECO:0000256" key="4">
    <source>
        <dbReference type="ARBA" id="ARBA00022989"/>
    </source>
</evidence>
<gene>
    <name evidence="7" type="ORF">IAA73_07835</name>
</gene>
<dbReference type="EMBL" id="JADIMG010000073">
    <property type="protein sequence ID" value="MBO8460224.1"/>
    <property type="molecule type" value="Genomic_DNA"/>
</dbReference>
<protein>
    <submittedName>
        <fullName evidence="7">OadG family protein</fullName>
    </submittedName>
</protein>
<sequence>MMILAINWTNALIVTVVGFLLVFVVLILLIVIITLFGKVMAPTVKVPKQAKGEAACPACPSVETEDRHISADESAAIAMALYLAYEVHDEESHVITIKKVERRYSPWNSKIYGINNLVR</sequence>
<keyword evidence="2" id="KW-1003">Cell membrane</keyword>
<dbReference type="Pfam" id="PF04277">
    <property type="entry name" value="OAD_gamma"/>
    <property type="match status" value="1"/>
</dbReference>
<organism evidence="7 8">
    <name type="scientific">Candidatus Gallipaludibacter merdavium</name>
    <dbReference type="NCBI Taxonomy" id="2840839"/>
    <lineage>
        <taxon>Bacteria</taxon>
        <taxon>Pseudomonadati</taxon>
        <taxon>Bacteroidota</taxon>
        <taxon>Bacteroidia</taxon>
        <taxon>Bacteroidales</taxon>
        <taxon>Candidatus Gallipaludibacter</taxon>
    </lineage>
</organism>